<dbReference type="GO" id="GO:0016020">
    <property type="term" value="C:membrane"/>
    <property type="evidence" value="ECO:0007669"/>
    <property type="project" value="TreeGrafter"/>
</dbReference>
<dbReference type="WBParaSite" id="SRAE_2000165700.1">
    <property type="protein sequence ID" value="SRAE_2000165700.1"/>
    <property type="gene ID" value="WBGene00261863"/>
</dbReference>
<dbReference type="GO" id="GO:0043005">
    <property type="term" value="C:neuron projection"/>
    <property type="evidence" value="ECO:0007669"/>
    <property type="project" value="TreeGrafter"/>
</dbReference>
<dbReference type="WormBase" id="SRAE_2000165700">
    <property type="protein sequence ID" value="SRP08824"/>
    <property type="gene ID" value="WBGene00261863"/>
</dbReference>
<dbReference type="PANTHER" id="PTHR16074">
    <property type="entry name" value="BARDET-BIEDL SYNDROME 7 PROTEIN"/>
    <property type="match status" value="1"/>
</dbReference>
<feature type="domain" description="BBS7 helical hairpin" evidence="1">
    <location>
        <begin position="84"/>
        <end position="198"/>
    </location>
</feature>
<dbReference type="InterPro" id="IPR056333">
    <property type="entry name" value="BBS7_pf_dom"/>
</dbReference>
<evidence type="ECO:0000259" key="2">
    <source>
        <dbReference type="Pfam" id="PF23361"/>
    </source>
</evidence>
<dbReference type="GO" id="GO:0034464">
    <property type="term" value="C:BBSome"/>
    <property type="evidence" value="ECO:0007669"/>
    <property type="project" value="TreeGrafter"/>
</dbReference>
<reference evidence="5" key="2">
    <citation type="submission" date="2020-12" db="UniProtKB">
        <authorList>
            <consortium name="WormBaseParasite"/>
        </authorList>
    </citation>
    <scope>IDENTIFICATION</scope>
</reference>
<sequence length="202" mass="23480">MAEAHSWLYMCCSQVSNKCPPLDEAKFYFKSTFNGGTLLRATYMKGKAIYESDNLSTIAILKDVISKEITEKEYKVNLNVVIDDASIPHTLKLMHPKMEYQTKLLFKIEMAKALKEIKSTFNDVNYLSPELNEILNSYDKLHEENKKQAIYFDRLIGIITDLYIDKFKMKGQNSKHKVNELIETLHDNYSLDNVIDFFNTKL</sequence>
<dbReference type="AlphaFoldDB" id="A0A090LB52"/>
<gene>
    <name evidence="3 5 6" type="ORF">SRAE_2000165700</name>
</gene>
<dbReference type="PANTHER" id="PTHR16074:SF4">
    <property type="entry name" value="BARDET-BIEDL SYNDROME 7 PROTEIN"/>
    <property type="match status" value="1"/>
</dbReference>
<dbReference type="GeneID" id="36379357"/>
<dbReference type="CTD" id="36379357"/>
<evidence type="ECO:0000313" key="5">
    <source>
        <dbReference type="WBParaSite" id="SRAE_2000165700.1"/>
    </source>
</evidence>
<dbReference type="EMBL" id="LN609529">
    <property type="protein sequence ID" value="CEF66992.1"/>
    <property type="molecule type" value="Genomic_DNA"/>
</dbReference>
<dbReference type="GO" id="GO:0036064">
    <property type="term" value="C:ciliary basal body"/>
    <property type="evidence" value="ECO:0007669"/>
    <property type="project" value="TreeGrafter"/>
</dbReference>
<evidence type="ECO:0000259" key="1">
    <source>
        <dbReference type="Pfam" id="PF23349"/>
    </source>
</evidence>
<dbReference type="InterPro" id="IPR056335">
    <property type="entry name" value="BBS7_hairpin"/>
</dbReference>
<dbReference type="GO" id="GO:0008104">
    <property type="term" value="P:intracellular protein localization"/>
    <property type="evidence" value="ECO:0007669"/>
    <property type="project" value="TreeGrafter"/>
</dbReference>
<organism evidence="3">
    <name type="scientific">Strongyloides ratti</name>
    <name type="common">Parasitic roundworm</name>
    <dbReference type="NCBI Taxonomy" id="34506"/>
    <lineage>
        <taxon>Eukaryota</taxon>
        <taxon>Metazoa</taxon>
        <taxon>Ecdysozoa</taxon>
        <taxon>Nematoda</taxon>
        <taxon>Chromadorea</taxon>
        <taxon>Rhabditida</taxon>
        <taxon>Tylenchina</taxon>
        <taxon>Panagrolaimomorpha</taxon>
        <taxon>Strongyloidoidea</taxon>
        <taxon>Strongyloididae</taxon>
        <taxon>Strongyloides</taxon>
    </lineage>
</organism>
<dbReference type="Pfam" id="PF23349">
    <property type="entry name" value="BBS7_hp"/>
    <property type="match status" value="1"/>
</dbReference>
<dbReference type="Pfam" id="PF23361">
    <property type="entry name" value="BBS7_pf"/>
    <property type="match status" value="1"/>
</dbReference>
<accession>A0A090LB52</accession>
<name>A0A090LB52_STRRB</name>
<feature type="domain" description="BBS7 platform" evidence="2">
    <location>
        <begin position="1"/>
        <end position="79"/>
    </location>
</feature>
<evidence type="ECO:0000313" key="3">
    <source>
        <dbReference type="EMBL" id="CEF66992.1"/>
    </source>
</evidence>
<reference evidence="3 4" key="1">
    <citation type="submission" date="2014-09" db="EMBL/GenBank/DDBJ databases">
        <authorList>
            <person name="Martin A.A."/>
        </authorList>
    </citation>
    <scope>NUCLEOTIDE SEQUENCE</scope>
    <source>
        <strain evidence="4">ED321</strain>
        <strain evidence="3">ED321 Heterogonic</strain>
    </source>
</reference>
<dbReference type="OMA" id="HPKMEYQ"/>
<dbReference type="GO" id="GO:0060271">
    <property type="term" value="P:cilium assembly"/>
    <property type="evidence" value="ECO:0007669"/>
    <property type="project" value="TreeGrafter"/>
</dbReference>
<proteinExistence type="predicted"/>
<dbReference type="OrthoDB" id="414590at2759"/>
<protein>
    <submittedName>
        <fullName evidence="3 5">Bardet-Biedl syndrome 7 protein</fullName>
    </submittedName>
</protein>
<evidence type="ECO:0000313" key="6">
    <source>
        <dbReference type="WormBase" id="SRAE_2000165700"/>
    </source>
</evidence>
<dbReference type="Proteomes" id="UP000035682">
    <property type="component" value="Unplaced"/>
</dbReference>
<evidence type="ECO:0000313" key="4">
    <source>
        <dbReference type="Proteomes" id="UP000035682"/>
    </source>
</evidence>
<dbReference type="RefSeq" id="XP_024506192.1">
    <property type="nucleotide sequence ID" value="XM_024652635.1"/>
</dbReference>
<dbReference type="GO" id="GO:0005930">
    <property type="term" value="C:axoneme"/>
    <property type="evidence" value="ECO:0007669"/>
    <property type="project" value="TreeGrafter"/>
</dbReference>
<keyword evidence="4" id="KW-1185">Reference proteome</keyword>